<dbReference type="GO" id="GO:0001405">
    <property type="term" value="C:PAM complex, Tim23 associated import motor"/>
    <property type="evidence" value="ECO:0007669"/>
    <property type="project" value="TreeGrafter"/>
</dbReference>
<protein>
    <submittedName>
        <fullName evidence="5">Uncharacterized protein</fullName>
    </submittedName>
</protein>
<evidence type="ECO:0000256" key="2">
    <source>
        <dbReference type="ARBA" id="ARBA00022792"/>
    </source>
</evidence>
<comment type="subcellular location">
    <subcellularLocation>
        <location evidence="1">Mitochondrion inner membrane</location>
    </subcellularLocation>
</comment>
<keyword evidence="6" id="KW-1185">Reference proteome</keyword>
<dbReference type="Proteomes" id="UP000316621">
    <property type="component" value="Chromosome 1"/>
</dbReference>
<organism evidence="5 6">
    <name type="scientific">Papaver somniferum</name>
    <name type="common">Opium poppy</name>
    <dbReference type="NCBI Taxonomy" id="3469"/>
    <lineage>
        <taxon>Eukaryota</taxon>
        <taxon>Viridiplantae</taxon>
        <taxon>Streptophyta</taxon>
        <taxon>Embryophyta</taxon>
        <taxon>Tracheophyta</taxon>
        <taxon>Spermatophyta</taxon>
        <taxon>Magnoliopsida</taxon>
        <taxon>Ranunculales</taxon>
        <taxon>Papaveraceae</taxon>
        <taxon>Papaveroideae</taxon>
        <taxon>Papaver</taxon>
    </lineage>
</organism>
<dbReference type="Gene3D" id="1.10.287.110">
    <property type="entry name" value="DnaJ domain"/>
    <property type="match status" value="1"/>
</dbReference>
<keyword evidence="4" id="KW-0472">Membrane</keyword>
<keyword evidence="3" id="KW-0496">Mitochondrion</keyword>
<evidence type="ECO:0000256" key="3">
    <source>
        <dbReference type="ARBA" id="ARBA00023128"/>
    </source>
</evidence>
<dbReference type="GO" id="GO:0030150">
    <property type="term" value="P:protein import into mitochondrial matrix"/>
    <property type="evidence" value="ECO:0007669"/>
    <property type="project" value="TreeGrafter"/>
</dbReference>
<dbReference type="Gramene" id="RZC47593">
    <property type="protein sequence ID" value="RZC47593"/>
    <property type="gene ID" value="C5167_040551"/>
</dbReference>
<dbReference type="GO" id="GO:0001671">
    <property type="term" value="F:ATPase activator activity"/>
    <property type="evidence" value="ECO:0007669"/>
    <property type="project" value="TreeGrafter"/>
</dbReference>
<dbReference type="AlphaFoldDB" id="A0A4Y7IF96"/>
<dbReference type="PANTHER" id="PTHR12763:SF42">
    <property type="entry name" value="OS03G0776900 PROTEIN"/>
    <property type="match status" value="1"/>
</dbReference>
<dbReference type="EMBL" id="CM010715">
    <property type="protein sequence ID" value="RZC47593.1"/>
    <property type="molecule type" value="Genomic_DNA"/>
</dbReference>
<dbReference type="InterPro" id="IPR036869">
    <property type="entry name" value="J_dom_sf"/>
</dbReference>
<keyword evidence="2" id="KW-0999">Mitochondrion inner membrane</keyword>
<gene>
    <name evidence="5" type="ORF">C5167_040551</name>
</gene>
<name>A0A4Y7IF96_PAPSO</name>
<evidence type="ECO:0000313" key="6">
    <source>
        <dbReference type="Proteomes" id="UP000316621"/>
    </source>
</evidence>
<proteinExistence type="predicted"/>
<reference evidence="5 6" key="1">
    <citation type="journal article" date="2018" name="Science">
        <title>The opium poppy genome and morphinan production.</title>
        <authorList>
            <person name="Guo L."/>
            <person name="Winzer T."/>
            <person name="Yang X."/>
            <person name="Li Y."/>
            <person name="Ning Z."/>
            <person name="He Z."/>
            <person name="Teodor R."/>
            <person name="Lu Y."/>
            <person name="Bowser T.A."/>
            <person name="Graham I.A."/>
            <person name="Ye K."/>
        </authorList>
    </citation>
    <scope>NUCLEOTIDE SEQUENCE [LARGE SCALE GENOMIC DNA]</scope>
    <source>
        <strain evidence="6">cv. HN1</strain>
        <tissue evidence="5">Leaves</tissue>
    </source>
</reference>
<accession>A0A4Y7IF96</accession>
<evidence type="ECO:0000313" key="5">
    <source>
        <dbReference type="EMBL" id="RZC47593.1"/>
    </source>
</evidence>
<sequence length="243" mass="27759">MNKMKDAGTSKREHAVMEKIKEAHRRVMVANHPHKGGSMYLAKNINEAEVLLMDEGRFQFFPCEGLTDVDDPIPRSSNGLSEEISFKILKQVWVSFSEFCDFGQHFVIIEVISRNVLVDECSRQVVEVEQATMWKFLWWSGIIAVHVMVGQSIDDHSLVDVLYAECLHLSLCEGRTHAGCCNNLTRYMLEHFDSDSVIRITGDGFPDVFDLSLLSHVRETFGVPKQSQAQHEMLNMLKPRLFL</sequence>
<dbReference type="SUPFAM" id="SSF46565">
    <property type="entry name" value="Chaperone J-domain"/>
    <property type="match status" value="1"/>
</dbReference>
<evidence type="ECO:0000256" key="1">
    <source>
        <dbReference type="ARBA" id="ARBA00004273"/>
    </source>
</evidence>
<dbReference type="PANTHER" id="PTHR12763">
    <property type="match status" value="1"/>
</dbReference>
<evidence type="ECO:0000256" key="4">
    <source>
        <dbReference type="ARBA" id="ARBA00023136"/>
    </source>
</evidence>